<dbReference type="STRING" id="1447875.A0A2B7WXV3"/>
<feature type="compositionally biased region" description="Polar residues" evidence="1">
    <location>
        <begin position="190"/>
        <end position="202"/>
    </location>
</feature>
<feature type="region of interest" description="Disordered" evidence="1">
    <location>
        <begin position="453"/>
        <end position="526"/>
    </location>
</feature>
<gene>
    <name evidence="2" type="ORF">AJ79_07938</name>
</gene>
<feature type="region of interest" description="Disordered" evidence="1">
    <location>
        <begin position="190"/>
        <end position="232"/>
    </location>
</feature>
<dbReference type="AlphaFoldDB" id="A0A2B7WXV3"/>
<sequence>MESTPDYKSLFLAEQRLREKAELRLREEQRLREEEQRLREEEQRLREEEQRRNQSTTLPEYLDACHELLFQLFRAQDRPYGTKGDPFNAYGKPRPEKLCEWVDAPNLLEEIWLQVLAPDLVERRLFSPRIAIEDRGKGLLGRTIGSELDLRIFQSLAVETPVASIIGEFHRISEIRQRFRLKGTVQYETHANSLTKTTSHGRSSSKRRRVSPGASNALSGQDPDTTIKENSSGRRWRAADMFCLYNTDGTSSKLPILIAEYKAPHKFRVNDIRLGLREMDLDQITLADLDGDLSDAEKIIRVCCQCVGALVTQAFAYMINWGLRYGYVSTGEAYIFLYIKRKQPGTCYYFLSTPATDVGDRTGWNSQNCTQENSLHLTALSQVLAFTLLAMKSDPEDLSWRNSALNSLAKWELPTNTLISQLAELRERCPYVDLSPDATHRVANDLYAKKSPIRLIKTRNTMRESPPSPTPRRRRHSNDSDDNGSGTGDWPGRPGSNIAVVIRQKSQRSVDSSPSSSDVQDSRGGASDRYCTHQCLLGLVRQQPIDPRCPNVEKHGSYHQINATTLVHSLLEQFNKNLGGGLKELYIHGAVGALYKVTLLSHGYTMVAKGTTSSRTAYLEHEASIYKHLDSIQGVCVPVYVGAFVLNRTFLYLGKRRISYMMLMSYGGVSVLGLRRELRAPDFSHYQEISKTLRAMGVRHNDFEDRNLLYDTESGRHMVIDFERAELEGQGTETIQPRSNKRKRSHDGTGGDQTVLKDIRWNQKAGQIRDKTTVLER</sequence>
<evidence type="ECO:0000313" key="2">
    <source>
        <dbReference type="EMBL" id="PGH01397.1"/>
    </source>
</evidence>
<feature type="region of interest" description="Disordered" evidence="1">
    <location>
        <begin position="729"/>
        <end position="756"/>
    </location>
</feature>
<name>A0A2B7WXV3_9EURO</name>
<proteinExistence type="predicted"/>
<feature type="compositionally biased region" description="Polar residues" evidence="1">
    <location>
        <begin position="213"/>
        <end position="230"/>
    </location>
</feature>
<feature type="compositionally biased region" description="Basic and acidic residues" evidence="1">
    <location>
        <begin position="32"/>
        <end position="52"/>
    </location>
</feature>
<dbReference type="SUPFAM" id="SSF56112">
    <property type="entry name" value="Protein kinase-like (PK-like)"/>
    <property type="match status" value="1"/>
</dbReference>
<evidence type="ECO:0000313" key="3">
    <source>
        <dbReference type="Proteomes" id="UP000223968"/>
    </source>
</evidence>
<protein>
    <recommendedName>
        <fullName evidence="4">Protein kinase domain-containing protein</fullName>
    </recommendedName>
</protein>
<dbReference type="Gene3D" id="1.10.510.10">
    <property type="entry name" value="Transferase(Phosphotransferase) domain 1"/>
    <property type="match status" value="1"/>
</dbReference>
<comment type="caution">
    <text evidence="2">The sequence shown here is derived from an EMBL/GenBank/DDBJ whole genome shotgun (WGS) entry which is preliminary data.</text>
</comment>
<evidence type="ECO:0008006" key="4">
    <source>
        <dbReference type="Google" id="ProtNLM"/>
    </source>
</evidence>
<feature type="compositionally biased region" description="Low complexity" evidence="1">
    <location>
        <begin position="507"/>
        <end position="523"/>
    </location>
</feature>
<dbReference type="InterPro" id="IPR011009">
    <property type="entry name" value="Kinase-like_dom_sf"/>
</dbReference>
<dbReference type="EMBL" id="PDNB01000172">
    <property type="protein sequence ID" value="PGH01397.1"/>
    <property type="molecule type" value="Genomic_DNA"/>
</dbReference>
<evidence type="ECO:0000256" key="1">
    <source>
        <dbReference type="SAM" id="MobiDB-lite"/>
    </source>
</evidence>
<accession>A0A2B7WXV3</accession>
<keyword evidence="3" id="KW-1185">Reference proteome</keyword>
<reference evidence="2 3" key="1">
    <citation type="submission" date="2017-10" db="EMBL/GenBank/DDBJ databases">
        <title>Comparative genomics in systemic dimorphic fungi from Ajellomycetaceae.</title>
        <authorList>
            <person name="Munoz J.F."/>
            <person name="Mcewen J.G."/>
            <person name="Clay O.K."/>
            <person name="Cuomo C.A."/>
        </authorList>
    </citation>
    <scope>NUCLEOTIDE SEQUENCE [LARGE SCALE GENOMIC DNA]</scope>
    <source>
        <strain evidence="2 3">UAMH5409</strain>
    </source>
</reference>
<organism evidence="2 3">
    <name type="scientific">Helicocarpus griseus UAMH5409</name>
    <dbReference type="NCBI Taxonomy" id="1447875"/>
    <lineage>
        <taxon>Eukaryota</taxon>
        <taxon>Fungi</taxon>
        <taxon>Dikarya</taxon>
        <taxon>Ascomycota</taxon>
        <taxon>Pezizomycotina</taxon>
        <taxon>Eurotiomycetes</taxon>
        <taxon>Eurotiomycetidae</taxon>
        <taxon>Onygenales</taxon>
        <taxon>Ajellomycetaceae</taxon>
        <taxon>Helicocarpus</taxon>
    </lineage>
</organism>
<feature type="region of interest" description="Disordered" evidence="1">
    <location>
        <begin position="32"/>
        <end position="57"/>
    </location>
</feature>
<dbReference type="Proteomes" id="UP000223968">
    <property type="component" value="Unassembled WGS sequence"/>
</dbReference>
<dbReference type="OrthoDB" id="2156052at2759"/>